<gene>
    <name evidence="1" type="ordered locus">cce_2702</name>
</gene>
<keyword evidence="2" id="KW-1185">Reference proteome</keyword>
<protein>
    <submittedName>
        <fullName evidence="1">Uncharacterized protein</fullName>
    </submittedName>
</protein>
<name>B1WTC8_CROS5</name>
<dbReference type="eggNOG" id="ENOG5030Q86">
    <property type="taxonomic scope" value="Bacteria"/>
</dbReference>
<dbReference type="KEGG" id="cyt:cce_2702"/>
<evidence type="ECO:0000313" key="1">
    <source>
        <dbReference type="EMBL" id="ACB52050.1"/>
    </source>
</evidence>
<organism evidence="1 2">
    <name type="scientific">Crocosphaera subtropica (strain ATCC 51142 / BH68)</name>
    <name type="common">Cyanothece sp. (strain ATCC 51142)</name>
    <dbReference type="NCBI Taxonomy" id="43989"/>
    <lineage>
        <taxon>Bacteria</taxon>
        <taxon>Bacillati</taxon>
        <taxon>Cyanobacteriota</taxon>
        <taxon>Cyanophyceae</taxon>
        <taxon>Oscillatoriophycideae</taxon>
        <taxon>Chroococcales</taxon>
        <taxon>Aphanothecaceae</taxon>
        <taxon>Crocosphaera</taxon>
        <taxon>Crocosphaera subtropica</taxon>
    </lineage>
</organism>
<dbReference type="Proteomes" id="UP000001203">
    <property type="component" value="Chromosome circular"/>
</dbReference>
<accession>B1WTC8</accession>
<proteinExistence type="predicted"/>
<dbReference type="AlphaFoldDB" id="B1WTC8"/>
<sequence>MLLSFTSTHPFVELVIINFMAHHGIFMLLEKYPQLRPMIKQGRYLLGYTDGSCDGKQIPVFLLRSPWTQFCIWASTNELAIPAGGVLVVTDDPEWSVESHWKAYSLVTPASTHPSLQNRRQKRSNPVSPMTTLAAEIATEAAQNTRIQGHNMSPAT</sequence>
<dbReference type="EMBL" id="CP000806">
    <property type="protein sequence ID" value="ACB52050.1"/>
    <property type="molecule type" value="Genomic_DNA"/>
</dbReference>
<dbReference type="HOGENOM" id="CLU_1802923_0_0_3"/>
<reference evidence="1 2" key="1">
    <citation type="journal article" date="2008" name="Proc. Natl. Acad. Sci. U.S.A.">
        <title>The genome of Cyanothece 51142, a unicellular diazotrophic cyanobacterium important in the marine nitrogen cycle.</title>
        <authorList>
            <person name="Welsh E.A."/>
            <person name="Liberton M."/>
            <person name="Stoeckel J."/>
            <person name="Loh T."/>
            <person name="Elvitigala T."/>
            <person name="Wang C."/>
            <person name="Wollam A."/>
            <person name="Fulton R.S."/>
            <person name="Clifton S.W."/>
            <person name="Jacobs J.M."/>
            <person name="Aurora R."/>
            <person name="Ghosh B.K."/>
            <person name="Sherman L.A."/>
            <person name="Smith R.D."/>
            <person name="Wilson R.K."/>
            <person name="Pakrasi H.B."/>
        </authorList>
    </citation>
    <scope>NUCLEOTIDE SEQUENCE [LARGE SCALE GENOMIC DNA]</scope>
    <source>
        <strain evidence="2">ATCC 51142 / BH68</strain>
    </source>
</reference>
<evidence type="ECO:0000313" key="2">
    <source>
        <dbReference type="Proteomes" id="UP000001203"/>
    </source>
</evidence>